<organism evidence="4 5">
    <name type="scientific">Lottia gigantea</name>
    <name type="common">Giant owl limpet</name>
    <dbReference type="NCBI Taxonomy" id="225164"/>
    <lineage>
        <taxon>Eukaryota</taxon>
        <taxon>Metazoa</taxon>
        <taxon>Spiralia</taxon>
        <taxon>Lophotrochozoa</taxon>
        <taxon>Mollusca</taxon>
        <taxon>Gastropoda</taxon>
        <taxon>Patellogastropoda</taxon>
        <taxon>Lottioidea</taxon>
        <taxon>Lottiidae</taxon>
        <taxon>Lottia</taxon>
    </lineage>
</organism>
<dbReference type="InterPro" id="IPR031259">
    <property type="entry name" value="ILBP"/>
</dbReference>
<dbReference type="CTD" id="20245757"/>
<comment type="similarity">
    <text evidence="1">Belongs to the calycin superfamily. Fatty-acid binding protein (FABP) family.</text>
</comment>
<dbReference type="Gene3D" id="2.40.128.20">
    <property type="match status" value="1"/>
</dbReference>
<evidence type="ECO:0000313" key="4">
    <source>
        <dbReference type="EMBL" id="ESO83053.1"/>
    </source>
</evidence>
<dbReference type="AlphaFoldDB" id="V3YY52"/>
<dbReference type="InterPro" id="IPR012674">
    <property type="entry name" value="Calycin"/>
</dbReference>
<dbReference type="GO" id="GO:0008289">
    <property type="term" value="F:lipid binding"/>
    <property type="evidence" value="ECO:0007669"/>
    <property type="project" value="UniProtKB-KW"/>
</dbReference>
<dbReference type="SUPFAM" id="SSF50814">
    <property type="entry name" value="Lipocalins"/>
    <property type="match status" value="1"/>
</dbReference>
<reference evidence="4 5" key="1">
    <citation type="journal article" date="2013" name="Nature">
        <title>Insights into bilaterian evolution from three spiralian genomes.</title>
        <authorList>
            <person name="Simakov O."/>
            <person name="Marletaz F."/>
            <person name="Cho S.J."/>
            <person name="Edsinger-Gonzales E."/>
            <person name="Havlak P."/>
            <person name="Hellsten U."/>
            <person name="Kuo D.H."/>
            <person name="Larsson T."/>
            <person name="Lv J."/>
            <person name="Arendt D."/>
            <person name="Savage R."/>
            <person name="Osoegawa K."/>
            <person name="de Jong P."/>
            <person name="Grimwood J."/>
            <person name="Chapman J.A."/>
            <person name="Shapiro H."/>
            <person name="Aerts A."/>
            <person name="Otillar R.P."/>
            <person name="Terry A.Y."/>
            <person name="Boore J.L."/>
            <person name="Grigoriev I.V."/>
            <person name="Lindberg D.R."/>
            <person name="Seaver E.C."/>
            <person name="Weisblat D.A."/>
            <person name="Putnam N.H."/>
            <person name="Rokhsar D.S."/>
        </authorList>
    </citation>
    <scope>NUCLEOTIDE SEQUENCE [LARGE SCALE GENOMIC DNA]</scope>
</reference>
<evidence type="ECO:0000259" key="3">
    <source>
        <dbReference type="Pfam" id="PF00061"/>
    </source>
</evidence>
<dbReference type="InterPro" id="IPR000566">
    <property type="entry name" value="Lipocln_cytosolic_FA-bd_dom"/>
</dbReference>
<dbReference type="FunFam" id="2.40.128.20:FF:000001">
    <property type="entry name" value="Fatty acid-binding protein, adipocyte"/>
    <property type="match status" value="1"/>
</dbReference>
<evidence type="ECO:0000256" key="1">
    <source>
        <dbReference type="ARBA" id="ARBA00008390"/>
    </source>
</evidence>
<dbReference type="EMBL" id="KB203796">
    <property type="protein sequence ID" value="ESO83053.1"/>
    <property type="molecule type" value="Genomic_DNA"/>
</dbReference>
<dbReference type="HOGENOM" id="CLU_113772_0_2_1"/>
<dbReference type="OrthoDB" id="412780at2759"/>
<dbReference type="GeneID" id="20245757"/>
<dbReference type="Pfam" id="PF00061">
    <property type="entry name" value="Lipocalin"/>
    <property type="match status" value="1"/>
</dbReference>
<dbReference type="OMA" id="WHSNQYS"/>
<dbReference type="PRINTS" id="PR00178">
    <property type="entry name" value="FATTYACIDBP"/>
</dbReference>
<dbReference type="Proteomes" id="UP000030746">
    <property type="component" value="Unassembled WGS sequence"/>
</dbReference>
<dbReference type="InterPro" id="IPR000463">
    <property type="entry name" value="Fatty_acid-bd"/>
</dbReference>
<gene>
    <name evidence="4" type="ORF">LOTGIDRAFT_204866</name>
</gene>
<dbReference type="KEGG" id="lgi:LOTGIDRAFT_204866"/>
<protein>
    <recommendedName>
        <fullName evidence="3">Lipocalin/cytosolic fatty-acid binding domain-containing protein</fullName>
    </recommendedName>
</protein>
<dbReference type="PANTHER" id="PTHR11955">
    <property type="entry name" value="FATTY ACID BINDING PROTEIN"/>
    <property type="match status" value="1"/>
</dbReference>
<keyword evidence="2" id="KW-0446">Lipid-binding</keyword>
<accession>V3YY52</accession>
<feature type="domain" description="Lipocalin/cytosolic fatty-acid binding" evidence="3">
    <location>
        <begin position="6"/>
        <end position="122"/>
    </location>
</feature>
<dbReference type="CDD" id="cd00742">
    <property type="entry name" value="FABP"/>
    <property type="match status" value="1"/>
</dbReference>
<evidence type="ECO:0000256" key="2">
    <source>
        <dbReference type="ARBA" id="ARBA00023121"/>
    </source>
</evidence>
<sequence>MGKLLGNWKLEKNENWDDFMKSMGVNIVLRKVGNSITSYEEIKNDGDDWEVNVTSTFKNKSVKFKLGEPFEDHTMDGRTVTATFRLEGDKLILDQKATKPGEPDTHVERKLEGDDTMIQTFHNVQKNIVAVRVYKRYTP</sequence>
<name>V3YY52_LOTGI</name>
<proteinExistence type="inferred from homology"/>
<keyword evidence="5" id="KW-1185">Reference proteome</keyword>
<dbReference type="RefSeq" id="XP_009066235.1">
    <property type="nucleotide sequence ID" value="XM_009067987.1"/>
</dbReference>
<evidence type="ECO:0000313" key="5">
    <source>
        <dbReference type="Proteomes" id="UP000030746"/>
    </source>
</evidence>